<dbReference type="InterPro" id="IPR019270">
    <property type="entry name" value="DUF2283"/>
</dbReference>
<proteinExistence type="predicted"/>
<dbReference type="EMBL" id="CP003944">
    <property type="protein sequence ID" value="AFZ49744.1"/>
    <property type="molecule type" value="Genomic_DNA"/>
</dbReference>
<evidence type="ECO:0008006" key="3">
    <source>
        <dbReference type="Google" id="ProtNLM"/>
    </source>
</evidence>
<reference evidence="1" key="1">
    <citation type="submission" date="2012-04" db="EMBL/GenBank/DDBJ databases">
        <title>Finished genome of Dactylococcopsis salina PCC 8305.</title>
        <authorList>
            <consortium name="US DOE Joint Genome Institute"/>
            <person name="Gugger M."/>
            <person name="Coursin T."/>
            <person name="Rippka R."/>
            <person name="Tandeau De Marsac N."/>
            <person name="Huntemann M."/>
            <person name="Wei C.-L."/>
            <person name="Han J."/>
            <person name="Detter J.C."/>
            <person name="Han C."/>
            <person name="Tapia R."/>
            <person name="Daligault H."/>
            <person name="Chen A."/>
            <person name="Krypides N."/>
            <person name="Mavromatis K."/>
            <person name="Markowitz V."/>
            <person name="Szeto E."/>
            <person name="Ivanova N."/>
            <person name="Ovchinnikova G."/>
            <person name="Pagani I."/>
            <person name="Pati A."/>
            <person name="Goodwin L."/>
            <person name="Peters L."/>
            <person name="Pitluck S."/>
            <person name="Woyke T."/>
            <person name="Kerfeld C."/>
        </authorList>
    </citation>
    <scope>NUCLEOTIDE SEQUENCE [LARGE SCALE GENOMIC DNA]</scope>
    <source>
        <strain evidence="1">PCC 8305</strain>
    </source>
</reference>
<name>K9YS90_DACS8</name>
<keyword evidence="2" id="KW-1185">Reference proteome</keyword>
<sequence length="86" mass="9907">MKINYNSIEKTAYIELFSSEIIESEEVTSGIVYDFDAQEKIVGIELYHIEKLSIEELKSLYQVLETREEKQQLSDFLTSLIAVQAA</sequence>
<dbReference type="Proteomes" id="UP000010482">
    <property type="component" value="Chromosome"/>
</dbReference>
<accession>K9YS90</accession>
<protein>
    <recommendedName>
        <fullName evidence="3">DUF2283 domain-containing protein</fullName>
    </recommendedName>
</protein>
<evidence type="ECO:0000313" key="1">
    <source>
        <dbReference type="EMBL" id="AFZ49744.1"/>
    </source>
</evidence>
<dbReference type="KEGG" id="dsl:Dacsa_1029"/>
<dbReference type="AlphaFoldDB" id="K9YS90"/>
<dbReference type="RefSeq" id="WP_015228754.1">
    <property type="nucleotide sequence ID" value="NC_019780.1"/>
</dbReference>
<organism evidence="1 2">
    <name type="scientific">Dactylococcopsis salina (strain PCC 8305)</name>
    <name type="common">Myxobactron salinum</name>
    <dbReference type="NCBI Taxonomy" id="13035"/>
    <lineage>
        <taxon>Bacteria</taxon>
        <taxon>Bacillati</taxon>
        <taxon>Cyanobacteriota</taxon>
        <taxon>Cyanophyceae</taxon>
        <taxon>Nodosilineales</taxon>
        <taxon>Cymatolegaceae</taxon>
        <taxon>Dactylococcopsis</taxon>
    </lineage>
</organism>
<dbReference type="Pfam" id="PF10049">
    <property type="entry name" value="DUF2283"/>
    <property type="match status" value="1"/>
</dbReference>
<gene>
    <name evidence="1" type="ORF">Dacsa_1029</name>
</gene>
<dbReference type="eggNOG" id="COG5428">
    <property type="taxonomic scope" value="Bacteria"/>
</dbReference>
<evidence type="ECO:0000313" key="2">
    <source>
        <dbReference type="Proteomes" id="UP000010482"/>
    </source>
</evidence>
<dbReference type="HOGENOM" id="CLU_166740_0_1_3"/>
<dbReference type="STRING" id="13035.Dacsa_1029"/>
<dbReference type="OrthoDB" id="9799670at2"/>